<protein>
    <submittedName>
        <fullName evidence="1">Uncharacterized protein DUF3149</fullName>
    </submittedName>
</protein>
<dbReference type="KEGG" id="amah:DLM_0116"/>
<organism evidence="1 2">
    <name type="scientific">Aquitalea magnusonii</name>
    <dbReference type="NCBI Taxonomy" id="332411"/>
    <lineage>
        <taxon>Bacteria</taxon>
        <taxon>Pseudomonadati</taxon>
        <taxon>Pseudomonadota</taxon>
        <taxon>Betaproteobacteria</taxon>
        <taxon>Neisseriales</taxon>
        <taxon>Chromobacteriaceae</taxon>
        <taxon>Aquitalea</taxon>
    </lineage>
</organism>
<gene>
    <name evidence="1" type="ORF">DFR38_1363</name>
</gene>
<reference evidence="1 2" key="1">
    <citation type="submission" date="2018-05" db="EMBL/GenBank/DDBJ databases">
        <title>Genomic Encyclopedia of Type Strains, Phase IV (KMG-IV): sequencing the most valuable type-strain genomes for metagenomic binning, comparative biology and taxonomic classification.</title>
        <authorList>
            <person name="Goeker M."/>
        </authorList>
    </citation>
    <scope>NUCLEOTIDE SEQUENCE [LARGE SCALE GENOMIC DNA]</scope>
    <source>
        <strain evidence="1 2">DSM 25134</strain>
    </source>
</reference>
<dbReference type="OrthoDB" id="8593753at2"/>
<dbReference type="EMBL" id="QJKC01000036">
    <property type="protein sequence ID" value="PXX38580.1"/>
    <property type="molecule type" value="Genomic_DNA"/>
</dbReference>
<dbReference type="Pfam" id="PF11346">
    <property type="entry name" value="DUF3149"/>
    <property type="match status" value="1"/>
</dbReference>
<dbReference type="InterPro" id="IPR021494">
    <property type="entry name" value="DUF3149"/>
</dbReference>
<keyword evidence="2" id="KW-1185">Reference proteome</keyword>
<sequence>MELLGQLLSDDVGVLGLATIVFATVVVCGVIFVISRKVKNAGPND</sequence>
<evidence type="ECO:0000313" key="1">
    <source>
        <dbReference type="EMBL" id="PXX38580.1"/>
    </source>
</evidence>
<dbReference type="Proteomes" id="UP000248395">
    <property type="component" value="Unassembled WGS sequence"/>
</dbReference>
<proteinExistence type="predicted"/>
<dbReference type="RefSeq" id="WP_082086308.1">
    <property type="nucleotide sequence ID" value="NZ_AP018823.1"/>
</dbReference>
<name>A0A224VYY9_9NEIS</name>
<accession>A0A224VYY9</accession>
<comment type="caution">
    <text evidence="1">The sequence shown here is derived from an EMBL/GenBank/DDBJ whole genome shotgun (WGS) entry which is preliminary data.</text>
</comment>
<evidence type="ECO:0000313" key="2">
    <source>
        <dbReference type="Proteomes" id="UP000248395"/>
    </source>
</evidence>
<dbReference type="AlphaFoldDB" id="A0A224VYY9"/>